<gene>
    <name evidence="2" type="ORF">SUNI508_04582</name>
</gene>
<protein>
    <submittedName>
        <fullName evidence="2">Uncharacterized protein</fullName>
    </submittedName>
</protein>
<feature type="compositionally biased region" description="Low complexity" evidence="1">
    <location>
        <begin position="106"/>
        <end position="119"/>
    </location>
</feature>
<name>A0ABR2V7M5_9PEZI</name>
<accession>A0ABR2V7M5</accession>
<keyword evidence="3" id="KW-1185">Reference proteome</keyword>
<organism evidence="2 3">
    <name type="scientific">Seiridium unicorne</name>
    <dbReference type="NCBI Taxonomy" id="138068"/>
    <lineage>
        <taxon>Eukaryota</taxon>
        <taxon>Fungi</taxon>
        <taxon>Dikarya</taxon>
        <taxon>Ascomycota</taxon>
        <taxon>Pezizomycotina</taxon>
        <taxon>Sordariomycetes</taxon>
        <taxon>Xylariomycetidae</taxon>
        <taxon>Amphisphaeriales</taxon>
        <taxon>Sporocadaceae</taxon>
        <taxon>Seiridium</taxon>
    </lineage>
</organism>
<comment type="caution">
    <text evidence="2">The sequence shown here is derived from an EMBL/GenBank/DDBJ whole genome shotgun (WGS) entry which is preliminary data.</text>
</comment>
<evidence type="ECO:0000313" key="3">
    <source>
        <dbReference type="Proteomes" id="UP001408356"/>
    </source>
</evidence>
<evidence type="ECO:0000256" key="1">
    <source>
        <dbReference type="SAM" id="MobiDB-lite"/>
    </source>
</evidence>
<feature type="compositionally biased region" description="Basic and acidic residues" evidence="1">
    <location>
        <begin position="63"/>
        <end position="93"/>
    </location>
</feature>
<sequence>MSDQQGTDANIPTDFEQFLIEAERKDALTKMRQERLQEDIYAANFEPPSRRVIARTQALVEQPSRDEQLEEMKHRRAARRAERDREHGKRKGEGTSAKQPGPSTQASGASAAGSSSAAAEDSRTAIYAPRSEGKGKGKAVKR</sequence>
<reference evidence="2 3" key="1">
    <citation type="journal article" date="2024" name="J. Plant Pathol.">
        <title>Sequence and assembly of the genome of Seiridium unicorne, isolate CBS 538.82, causal agent of cypress canker disease.</title>
        <authorList>
            <person name="Scali E."/>
            <person name="Rocca G.D."/>
            <person name="Danti R."/>
            <person name="Garbelotto M."/>
            <person name="Barberini S."/>
            <person name="Baroncelli R."/>
            <person name="Emiliani G."/>
        </authorList>
    </citation>
    <scope>NUCLEOTIDE SEQUENCE [LARGE SCALE GENOMIC DNA]</scope>
    <source>
        <strain evidence="2 3">BM-138-508</strain>
    </source>
</reference>
<feature type="compositionally biased region" description="Polar residues" evidence="1">
    <location>
        <begin position="96"/>
        <end position="105"/>
    </location>
</feature>
<feature type="region of interest" description="Disordered" evidence="1">
    <location>
        <begin position="56"/>
        <end position="142"/>
    </location>
</feature>
<proteinExistence type="predicted"/>
<evidence type="ECO:0000313" key="2">
    <source>
        <dbReference type="EMBL" id="KAK9422915.1"/>
    </source>
</evidence>
<dbReference type="EMBL" id="JARVKF010000101">
    <property type="protein sequence ID" value="KAK9422915.1"/>
    <property type="molecule type" value="Genomic_DNA"/>
</dbReference>
<dbReference type="Proteomes" id="UP001408356">
    <property type="component" value="Unassembled WGS sequence"/>
</dbReference>